<sequence>MSAVVLRRIVSNGPRELHYVVSSALQIHSITVPLTLPRHSQHHRQKVVKKPLFRLWFPRFIASTPSVRRFFGGSPSTFPSRWILEHSRNIAKIYNRVAI</sequence>
<proteinExistence type="predicted"/>
<name>A0A8J6HWC4_TENMO</name>
<organism evidence="1 2">
    <name type="scientific">Tenebrio molitor</name>
    <name type="common">Yellow mealworm beetle</name>
    <dbReference type="NCBI Taxonomy" id="7067"/>
    <lineage>
        <taxon>Eukaryota</taxon>
        <taxon>Metazoa</taxon>
        <taxon>Ecdysozoa</taxon>
        <taxon>Arthropoda</taxon>
        <taxon>Hexapoda</taxon>
        <taxon>Insecta</taxon>
        <taxon>Pterygota</taxon>
        <taxon>Neoptera</taxon>
        <taxon>Endopterygota</taxon>
        <taxon>Coleoptera</taxon>
        <taxon>Polyphaga</taxon>
        <taxon>Cucujiformia</taxon>
        <taxon>Tenebrionidae</taxon>
        <taxon>Tenebrio</taxon>
    </lineage>
</organism>
<dbReference type="AlphaFoldDB" id="A0A8J6HWC4"/>
<dbReference type="Proteomes" id="UP000719412">
    <property type="component" value="Unassembled WGS sequence"/>
</dbReference>
<evidence type="ECO:0000313" key="1">
    <source>
        <dbReference type="EMBL" id="KAH0821021.1"/>
    </source>
</evidence>
<accession>A0A8J6HWC4</accession>
<comment type="caution">
    <text evidence="1">The sequence shown here is derived from an EMBL/GenBank/DDBJ whole genome shotgun (WGS) entry which is preliminary data.</text>
</comment>
<protein>
    <submittedName>
        <fullName evidence="1">Uncharacterized protein</fullName>
    </submittedName>
</protein>
<evidence type="ECO:0000313" key="2">
    <source>
        <dbReference type="Proteomes" id="UP000719412"/>
    </source>
</evidence>
<reference evidence="1" key="1">
    <citation type="journal article" date="2020" name="J Insects Food Feed">
        <title>The yellow mealworm (Tenebrio molitor) genome: a resource for the emerging insects as food and feed industry.</title>
        <authorList>
            <person name="Eriksson T."/>
            <person name="Andere A."/>
            <person name="Kelstrup H."/>
            <person name="Emery V."/>
            <person name="Picard C."/>
        </authorList>
    </citation>
    <scope>NUCLEOTIDE SEQUENCE</scope>
    <source>
        <strain evidence="1">Stoneville</strain>
        <tissue evidence="1">Whole head</tissue>
    </source>
</reference>
<reference evidence="1" key="2">
    <citation type="submission" date="2021-08" db="EMBL/GenBank/DDBJ databases">
        <authorList>
            <person name="Eriksson T."/>
        </authorList>
    </citation>
    <scope>NUCLEOTIDE SEQUENCE</scope>
    <source>
        <strain evidence="1">Stoneville</strain>
        <tissue evidence="1">Whole head</tissue>
    </source>
</reference>
<keyword evidence="2" id="KW-1185">Reference proteome</keyword>
<dbReference type="EMBL" id="JABDTM020009562">
    <property type="protein sequence ID" value="KAH0821021.1"/>
    <property type="molecule type" value="Genomic_DNA"/>
</dbReference>
<gene>
    <name evidence="1" type="ORF">GEV33_001770</name>
</gene>